<keyword evidence="3" id="KW-1185">Reference proteome</keyword>
<proteinExistence type="predicted"/>
<dbReference type="InterPro" id="IPR025962">
    <property type="entry name" value="SdpI/YhfL"/>
</dbReference>
<evidence type="ECO:0000313" key="2">
    <source>
        <dbReference type="EMBL" id="TQF66103.1"/>
    </source>
</evidence>
<feature type="transmembrane region" description="Helical" evidence="1">
    <location>
        <begin position="89"/>
        <end position="113"/>
    </location>
</feature>
<organism evidence="2 3">
    <name type="scientific">Rhodococcus spelaei</name>
    <dbReference type="NCBI Taxonomy" id="2546320"/>
    <lineage>
        <taxon>Bacteria</taxon>
        <taxon>Bacillati</taxon>
        <taxon>Actinomycetota</taxon>
        <taxon>Actinomycetes</taxon>
        <taxon>Mycobacteriales</taxon>
        <taxon>Nocardiaceae</taxon>
        <taxon>Rhodococcus</taxon>
    </lineage>
</organism>
<feature type="transmembrane region" description="Helical" evidence="1">
    <location>
        <begin position="6"/>
        <end position="25"/>
    </location>
</feature>
<keyword evidence="1" id="KW-0472">Membrane</keyword>
<keyword evidence="1" id="KW-1133">Transmembrane helix</keyword>
<evidence type="ECO:0000256" key="1">
    <source>
        <dbReference type="SAM" id="Phobius"/>
    </source>
</evidence>
<name>A0A541B197_9NOCA</name>
<dbReference type="OrthoDB" id="4422940at2"/>
<evidence type="ECO:0000313" key="3">
    <source>
        <dbReference type="Proteomes" id="UP000316256"/>
    </source>
</evidence>
<dbReference type="Proteomes" id="UP000316256">
    <property type="component" value="Unassembled WGS sequence"/>
</dbReference>
<reference evidence="2 3" key="1">
    <citation type="submission" date="2019-06" db="EMBL/GenBank/DDBJ databases">
        <title>Rhodococcus spaelei sp. nov., isolated from a cave.</title>
        <authorList>
            <person name="Lee S.D."/>
        </authorList>
    </citation>
    <scope>NUCLEOTIDE SEQUENCE [LARGE SCALE GENOMIC DNA]</scope>
    <source>
        <strain evidence="2 3">C9-5</strain>
    </source>
</reference>
<sequence>MESLATHALIFLSLTGGGAVVIWVARAGARGRLRRNGFVGFRTPTTMASDEAWAAAHRAGGRLAEIGGWCLAAAGIATLFPVSESARTAVSLCGAILLGGFVAAGAWVGVRAARDIAPPDMER</sequence>
<keyword evidence="1" id="KW-0812">Transmembrane</keyword>
<dbReference type="AlphaFoldDB" id="A0A541B197"/>
<accession>A0A541B197</accession>
<dbReference type="RefSeq" id="WP_142102413.1">
    <property type="nucleotide sequence ID" value="NZ_VIGH01000009.1"/>
</dbReference>
<feature type="transmembrane region" description="Helical" evidence="1">
    <location>
        <begin position="66"/>
        <end position="83"/>
    </location>
</feature>
<gene>
    <name evidence="2" type="ORF">FK531_19785</name>
</gene>
<dbReference type="EMBL" id="VIGH01000009">
    <property type="protein sequence ID" value="TQF66103.1"/>
    <property type="molecule type" value="Genomic_DNA"/>
</dbReference>
<comment type="caution">
    <text evidence="2">The sequence shown here is derived from an EMBL/GenBank/DDBJ whole genome shotgun (WGS) entry which is preliminary data.</text>
</comment>
<protein>
    <submittedName>
        <fullName evidence="2">SdpI family protein</fullName>
    </submittedName>
</protein>
<dbReference type="Pfam" id="PF13630">
    <property type="entry name" value="SdpI"/>
    <property type="match status" value="1"/>
</dbReference>